<dbReference type="Proteomes" id="UP001360560">
    <property type="component" value="Unassembled WGS sequence"/>
</dbReference>
<sequence>MTTIPQSIRSLFKSFPIATYPPVTSESGQAFHHRQFTLQPKSSQRNPDNDHFSLGVYGLFESSNGFILATDPECLFSQLQLCHRNDLKIPTISASCDSSDETSHKIMILSYQASKDSQLPILIENSESLGNGSRAKQSSNRTVRSSFALHELALSKITNRSTYLISHWADQVLYDIWTFTLLTELDASQLLNLYSSPTISPASPIVKTDQYYTSNAVSPIHTLVLKDLLVHLLSRYQFRSRYPTIAENFHNYLPNFVVIQGKPAALGSEIEKIFEDFISLLHHLQELGIGSQSILEDDEDKRIIELKIASYLICIKQFMQGTKVYAIVEEGYPELFTWCDLVLQDC</sequence>
<accession>A0AAV5QRK9</accession>
<dbReference type="RefSeq" id="XP_064854385.1">
    <property type="nucleotide sequence ID" value="XM_064998313.1"/>
</dbReference>
<dbReference type="Pfam" id="PF10806">
    <property type="entry name" value="SAM35"/>
    <property type="match status" value="1"/>
</dbReference>
<protein>
    <submittedName>
        <fullName evidence="1">SAM complex subunit</fullName>
    </submittedName>
</protein>
<organism evidence="1 2">
    <name type="scientific">Saccharomycopsis crataegensis</name>
    <dbReference type="NCBI Taxonomy" id="43959"/>
    <lineage>
        <taxon>Eukaryota</taxon>
        <taxon>Fungi</taxon>
        <taxon>Dikarya</taxon>
        <taxon>Ascomycota</taxon>
        <taxon>Saccharomycotina</taxon>
        <taxon>Saccharomycetes</taxon>
        <taxon>Saccharomycopsidaceae</taxon>
        <taxon>Saccharomycopsis</taxon>
    </lineage>
</organism>
<evidence type="ECO:0000313" key="2">
    <source>
        <dbReference type="Proteomes" id="UP001360560"/>
    </source>
</evidence>
<name>A0AAV5QRK9_9ASCO</name>
<proteinExistence type="predicted"/>
<dbReference type="GeneID" id="90075364"/>
<comment type="caution">
    <text evidence="1">The sequence shown here is derived from an EMBL/GenBank/DDBJ whole genome shotgun (WGS) entry which is preliminary data.</text>
</comment>
<reference evidence="1 2" key="1">
    <citation type="journal article" date="2023" name="Elife">
        <title>Identification of key yeast species and microbe-microbe interactions impacting larval growth of Drosophila in the wild.</title>
        <authorList>
            <person name="Mure A."/>
            <person name="Sugiura Y."/>
            <person name="Maeda R."/>
            <person name="Honda K."/>
            <person name="Sakurai N."/>
            <person name="Takahashi Y."/>
            <person name="Watada M."/>
            <person name="Katoh T."/>
            <person name="Gotoh A."/>
            <person name="Gotoh Y."/>
            <person name="Taniguchi I."/>
            <person name="Nakamura K."/>
            <person name="Hayashi T."/>
            <person name="Katayama T."/>
            <person name="Uemura T."/>
            <person name="Hattori Y."/>
        </authorList>
    </citation>
    <scope>NUCLEOTIDE SEQUENCE [LARGE SCALE GENOMIC DNA]</scope>
    <source>
        <strain evidence="1 2">SC-9</strain>
    </source>
</reference>
<dbReference type="AlphaFoldDB" id="A0AAV5QRK9"/>
<gene>
    <name evidence="1" type="ORF">DASC09_047140</name>
</gene>
<dbReference type="EMBL" id="BTFZ01000011">
    <property type="protein sequence ID" value="GMM37389.1"/>
    <property type="molecule type" value="Genomic_DNA"/>
</dbReference>
<evidence type="ECO:0000313" key="1">
    <source>
        <dbReference type="EMBL" id="GMM37389.1"/>
    </source>
</evidence>
<dbReference type="InterPro" id="IPR021211">
    <property type="entry name" value="SAM35"/>
</dbReference>
<keyword evidence="2" id="KW-1185">Reference proteome</keyword>